<accession>A0AAD6L105</accession>
<evidence type="ECO:0000256" key="1">
    <source>
        <dbReference type="SAM" id="MobiDB-lite"/>
    </source>
</evidence>
<feature type="region of interest" description="Disordered" evidence="1">
    <location>
        <begin position="1"/>
        <end position="52"/>
    </location>
</feature>
<gene>
    <name evidence="2" type="ORF">OIU84_017055</name>
</gene>
<proteinExistence type="predicted"/>
<protein>
    <submittedName>
        <fullName evidence="2">Uncharacterized protein</fullName>
    </submittedName>
</protein>
<evidence type="ECO:0000313" key="3">
    <source>
        <dbReference type="Proteomes" id="UP001162972"/>
    </source>
</evidence>
<feature type="compositionally biased region" description="Basic residues" evidence="1">
    <location>
        <begin position="8"/>
        <end position="35"/>
    </location>
</feature>
<dbReference type="PANTHER" id="PTHR37722:SF2">
    <property type="entry name" value="OS01G0167700 PROTEIN"/>
    <property type="match status" value="1"/>
</dbReference>
<comment type="caution">
    <text evidence="2">The sequence shown here is derived from an EMBL/GenBank/DDBJ whole genome shotgun (WGS) entry which is preliminary data.</text>
</comment>
<evidence type="ECO:0000313" key="2">
    <source>
        <dbReference type="EMBL" id="KAJ6433283.1"/>
    </source>
</evidence>
<organism evidence="2 3">
    <name type="scientific">Salix udensis</name>
    <dbReference type="NCBI Taxonomy" id="889485"/>
    <lineage>
        <taxon>Eukaryota</taxon>
        <taxon>Viridiplantae</taxon>
        <taxon>Streptophyta</taxon>
        <taxon>Embryophyta</taxon>
        <taxon>Tracheophyta</taxon>
        <taxon>Spermatophyta</taxon>
        <taxon>Magnoliopsida</taxon>
        <taxon>eudicotyledons</taxon>
        <taxon>Gunneridae</taxon>
        <taxon>Pentapetalae</taxon>
        <taxon>rosids</taxon>
        <taxon>fabids</taxon>
        <taxon>Malpighiales</taxon>
        <taxon>Salicaceae</taxon>
        <taxon>Saliceae</taxon>
        <taxon>Salix</taxon>
    </lineage>
</organism>
<dbReference type="Proteomes" id="UP001162972">
    <property type="component" value="Chromosome 13"/>
</dbReference>
<reference evidence="2 3" key="1">
    <citation type="journal article" date="2023" name="Int. J. Mol. Sci.">
        <title>De Novo Assembly and Annotation of 11 Diverse Shrub Willow (Salix) Genomes Reveals Novel Gene Organization in Sex-Linked Regions.</title>
        <authorList>
            <person name="Hyden B."/>
            <person name="Feng K."/>
            <person name="Yates T.B."/>
            <person name="Jawdy S."/>
            <person name="Cereghino C."/>
            <person name="Smart L.B."/>
            <person name="Muchero W."/>
        </authorList>
    </citation>
    <scope>NUCLEOTIDE SEQUENCE [LARGE SCALE GENOMIC DNA]</scope>
    <source>
        <tissue evidence="2">Shoot tip</tissue>
    </source>
</reference>
<name>A0AAD6L105_9ROSI</name>
<sequence length="139" mass="15821">MLQWMGGSRRKVTTSRRSTQKRQKQYFEQRRRKQHQQAAGLNSFEEGDNIRGENCGENHRSLDVLSLQNWSTIAKDFTPTSHLGREDPKVNASTVNSLIFKDPPLIRVNPVGPLLSPEIKETSIFPNLCALLVISCLIF</sequence>
<dbReference type="EMBL" id="JAPFFJ010000002">
    <property type="protein sequence ID" value="KAJ6433283.1"/>
    <property type="molecule type" value="Genomic_DNA"/>
</dbReference>
<keyword evidence="3" id="KW-1185">Reference proteome</keyword>
<dbReference type="AlphaFoldDB" id="A0AAD6L105"/>
<dbReference type="PANTHER" id="PTHR37722">
    <property type="entry name" value="OS01G0167700 PROTEIN"/>
    <property type="match status" value="1"/>
</dbReference>